<comment type="subcellular location">
    <subcellularLocation>
        <location evidence="1">Cell membrane</location>
        <topology evidence="1">Multi-pass membrane protein</topology>
    </subcellularLocation>
</comment>
<feature type="transmembrane region" description="Helical" evidence="7">
    <location>
        <begin position="35"/>
        <end position="56"/>
    </location>
</feature>
<proteinExistence type="inferred from homology"/>
<dbReference type="EMBL" id="ACRF02000011">
    <property type="protein sequence ID" value="EEW93822.1"/>
    <property type="molecule type" value="Genomic_DNA"/>
</dbReference>
<feature type="transmembrane region" description="Helical" evidence="7">
    <location>
        <begin position="184"/>
        <end position="205"/>
    </location>
</feature>
<keyword evidence="10" id="KW-1185">Reference proteome</keyword>
<dbReference type="PROSITE" id="PS51257">
    <property type="entry name" value="PROKAR_LIPOPROTEIN"/>
    <property type="match status" value="1"/>
</dbReference>
<evidence type="ECO:0000259" key="8">
    <source>
        <dbReference type="Pfam" id="PF00892"/>
    </source>
</evidence>
<feature type="transmembrane region" description="Helical" evidence="7">
    <location>
        <begin position="76"/>
        <end position="94"/>
    </location>
</feature>
<dbReference type="GO" id="GO:0005886">
    <property type="term" value="C:plasma membrane"/>
    <property type="evidence" value="ECO:0007669"/>
    <property type="project" value="UniProtKB-SubCell"/>
</dbReference>
<gene>
    <name evidence="9" type="ORF">HMPREF0446_00704</name>
</gene>
<dbReference type="InterPro" id="IPR050638">
    <property type="entry name" value="AA-Vitamin_Transporters"/>
</dbReference>
<evidence type="ECO:0000256" key="1">
    <source>
        <dbReference type="ARBA" id="ARBA00004651"/>
    </source>
</evidence>
<keyword evidence="5 7" id="KW-1133">Transmembrane helix</keyword>
<dbReference type="SUPFAM" id="SSF103481">
    <property type="entry name" value="Multidrug resistance efflux transporter EmrE"/>
    <property type="match status" value="2"/>
</dbReference>
<dbReference type="RefSeq" id="WP_006702977.1">
    <property type="nucleotide sequence ID" value="NZ_KI391971.1"/>
</dbReference>
<dbReference type="PANTHER" id="PTHR32322:SF18">
    <property type="entry name" value="S-ADENOSYLMETHIONINE_S-ADENOSYLHOMOCYSTEINE TRANSPORTER"/>
    <property type="match status" value="1"/>
</dbReference>
<evidence type="ECO:0000256" key="5">
    <source>
        <dbReference type="ARBA" id="ARBA00022989"/>
    </source>
</evidence>
<evidence type="ECO:0000256" key="4">
    <source>
        <dbReference type="ARBA" id="ARBA00022692"/>
    </source>
</evidence>
<dbReference type="InterPro" id="IPR037185">
    <property type="entry name" value="EmrE-like"/>
</dbReference>
<feature type="transmembrane region" description="Helical" evidence="7">
    <location>
        <begin position="151"/>
        <end position="172"/>
    </location>
</feature>
<name>D0BL69_9LACT</name>
<evidence type="ECO:0000256" key="6">
    <source>
        <dbReference type="ARBA" id="ARBA00023136"/>
    </source>
</evidence>
<feature type="transmembrane region" description="Helical" evidence="7">
    <location>
        <begin position="100"/>
        <end position="120"/>
    </location>
</feature>
<evidence type="ECO:0000313" key="10">
    <source>
        <dbReference type="Proteomes" id="UP000002939"/>
    </source>
</evidence>
<feature type="transmembrane region" description="Helical" evidence="7">
    <location>
        <begin position="249"/>
        <end position="268"/>
    </location>
</feature>
<sequence length="305" mass="33418">MNQLVKGRIYTLIGAISWGLSGACGQYLMNDSAVSPIYLTALRMMIAGLVLTLFAYWKQPKQFREVVKSPKIMGRMLFFGIFGLMLCQLTYLIAIHSSNAGTATVLQYTCPILIVIYVSIKEKTVPTVMEFIAIFCALVGTFVIATHGNPFNLSLSAAGLFWGIISAFTYALYTLLPGKLIQQWGSLIVTGLGLLSGGILFYIGSASWQYTIQWEPYTLFAFIGIIGIGTIFAYTLYLEGVSLIGPVQGSLLASAEPISSVFFSIILLGAVFQGIDIVGIVLILIAVYLITMKEQLQEKHMRIEK</sequence>
<keyword evidence="6 7" id="KW-0472">Membrane</keyword>
<evidence type="ECO:0000256" key="7">
    <source>
        <dbReference type="SAM" id="Phobius"/>
    </source>
</evidence>
<dbReference type="STRING" id="626369.HMPREF0446_00704"/>
<feature type="domain" description="EamA" evidence="8">
    <location>
        <begin position="6"/>
        <end position="145"/>
    </location>
</feature>
<dbReference type="PANTHER" id="PTHR32322">
    <property type="entry name" value="INNER MEMBRANE TRANSPORTER"/>
    <property type="match status" value="1"/>
</dbReference>
<accession>D0BL69</accession>
<comment type="similarity">
    <text evidence="2">Belongs to the EamA transporter family.</text>
</comment>
<keyword evidence="4 7" id="KW-0812">Transmembrane</keyword>
<dbReference type="eggNOG" id="COG0697">
    <property type="taxonomic scope" value="Bacteria"/>
</dbReference>
<feature type="transmembrane region" description="Helical" evidence="7">
    <location>
        <begin position="274"/>
        <end position="292"/>
    </location>
</feature>
<evidence type="ECO:0000313" key="9">
    <source>
        <dbReference type="EMBL" id="EEW93822.1"/>
    </source>
</evidence>
<organism evidence="9 10">
    <name type="scientific">Granulicatella elegans ATCC 700633</name>
    <dbReference type="NCBI Taxonomy" id="626369"/>
    <lineage>
        <taxon>Bacteria</taxon>
        <taxon>Bacillati</taxon>
        <taxon>Bacillota</taxon>
        <taxon>Bacilli</taxon>
        <taxon>Lactobacillales</taxon>
        <taxon>Carnobacteriaceae</taxon>
        <taxon>Granulicatella</taxon>
    </lineage>
</organism>
<feature type="transmembrane region" description="Helical" evidence="7">
    <location>
        <begin position="9"/>
        <end position="29"/>
    </location>
</feature>
<dbReference type="Proteomes" id="UP000002939">
    <property type="component" value="Unassembled WGS sequence"/>
</dbReference>
<dbReference type="OrthoDB" id="9810818at2"/>
<dbReference type="AlphaFoldDB" id="D0BL69"/>
<evidence type="ECO:0000256" key="3">
    <source>
        <dbReference type="ARBA" id="ARBA00022475"/>
    </source>
</evidence>
<feature type="transmembrane region" description="Helical" evidence="7">
    <location>
        <begin position="217"/>
        <end position="237"/>
    </location>
</feature>
<dbReference type="HOGENOM" id="CLU_033863_19_0_9"/>
<feature type="domain" description="EamA" evidence="8">
    <location>
        <begin position="158"/>
        <end position="291"/>
    </location>
</feature>
<dbReference type="InterPro" id="IPR000620">
    <property type="entry name" value="EamA_dom"/>
</dbReference>
<evidence type="ECO:0000256" key="2">
    <source>
        <dbReference type="ARBA" id="ARBA00007362"/>
    </source>
</evidence>
<feature type="transmembrane region" description="Helical" evidence="7">
    <location>
        <begin position="127"/>
        <end position="145"/>
    </location>
</feature>
<protein>
    <recommendedName>
        <fullName evidence="8">EamA domain-containing protein</fullName>
    </recommendedName>
</protein>
<keyword evidence="3" id="KW-1003">Cell membrane</keyword>
<reference evidence="9" key="1">
    <citation type="submission" date="2009-09" db="EMBL/GenBank/DDBJ databases">
        <authorList>
            <consortium name="The Broad Institute Genome Sequencing Platform"/>
            <person name="Ward D."/>
            <person name="Feldgarden M."/>
            <person name="Earl A."/>
            <person name="Young S.K."/>
            <person name="Zeng Q."/>
            <person name="Koehrsen M."/>
            <person name="Alvarado L."/>
            <person name="Berlin A."/>
            <person name="Bochicchio J."/>
            <person name="Borenstein D."/>
            <person name="Chapman S.B."/>
            <person name="Chen Z."/>
            <person name="Engels R."/>
            <person name="Freedman E."/>
            <person name="Gellesch M."/>
            <person name="Goldberg J."/>
            <person name="Griggs A."/>
            <person name="Gujja S."/>
            <person name="Heilman E."/>
            <person name="Heiman D."/>
            <person name="Hepburn T."/>
            <person name="Howarth C."/>
            <person name="Jen D."/>
            <person name="Larson L."/>
            <person name="Lewis B."/>
            <person name="Mehta T."/>
            <person name="Park D."/>
            <person name="Pearson M."/>
            <person name="Roberts A."/>
            <person name="Saif S."/>
            <person name="Shea T."/>
            <person name="Shenoy N."/>
            <person name="Sisk P."/>
            <person name="Stolte C."/>
            <person name="Sykes S."/>
            <person name="Thomson T."/>
            <person name="Walk T."/>
            <person name="White J."/>
            <person name="Yandava C."/>
            <person name="Sibley C.D."/>
            <person name="Field T.R."/>
            <person name="Grinwis M."/>
            <person name="Eshaghurshan C.S."/>
            <person name="Surette M.G."/>
            <person name="Haas B."/>
            <person name="Nusbaum C."/>
            <person name="Birren B."/>
        </authorList>
    </citation>
    <scope>NUCLEOTIDE SEQUENCE [LARGE SCALE GENOMIC DNA]</scope>
    <source>
        <strain evidence="9">ATCC 700633</strain>
    </source>
</reference>
<reference evidence="9" key="2">
    <citation type="submission" date="2011-10" db="EMBL/GenBank/DDBJ databases">
        <title>The Genome Sequence of Granulicatella elegans ATCC 700633.</title>
        <authorList>
            <consortium name="The Broad Institute Genome Sequencing Platform"/>
            <consortium name="The Broad Institute Genome Sequencing Center for Infectious Disease"/>
            <person name="Earl A."/>
            <person name="Ward D."/>
            <person name="Feldgarden M."/>
            <person name="Gevers D."/>
            <person name="Sibley C.D."/>
            <person name="Field T.R."/>
            <person name="Grinwis M."/>
            <person name="Eshaghurshan C.S."/>
            <person name="Surette M.G."/>
            <person name="Young S.K."/>
            <person name="Zeng Q."/>
            <person name="Gargeya S."/>
            <person name="Fitzgerald M."/>
            <person name="Haas B."/>
            <person name="Abouelleil A."/>
            <person name="Alvarado L."/>
            <person name="Arachchi H.M."/>
            <person name="Berlin A."/>
            <person name="Brown A."/>
            <person name="Chapman S.B."/>
            <person name="Chen Z."/>
            <person name="Dunbar C."/>
            <person name="Freedman E."/>
            <person name="Gearin G."/>
            <person name="Goldberg J."/>
            <person name="Griggs A."/>
            <person name="Gujja S."/>
            <person name="Heiman D."/>
            <person name="Howarth C."/>
            <person name="Larson L."/>
            <person name="Lui A."/>
            <person name="MacDonald P.J.P."/>
            <person name="Montmayeur A."/>
            <person name="Murphy C."/>
            <person name="Neiman D."/>
            <person name="Pearson M."/>
            <person name="Priest M."/>
            <person name="Roberts A."/>
            <person name="Saif S."/>
            <person name="Shea T."/>
            <person name="Shenoy N."/>
            <person name="Sisk P."/>
            <person name="Stolte C."/>
            <person name="Sykes S."/>
            <person name="Wortman J."/>
            <person name="Nusbaum C."/>
            <person name="Birren B."/>
        </authorList>
    </citation>
    <scope>NUCLEOTIDE SEQUENCE [LARGE SCALE GENOMIC DNA]</scope>
    <source>
        <strain evidence="9">ATCC 700633</strain>
    </source>
</reference>
<comment type="caution">
    <text evidence="9">The sequence shown here is derived from an EMBL/GenBank/DDBJ whole genome shotgun (WGS) entry which is preliminary data.</text>
</comment>
<dbReference type="Pfam" id="PF00892">
    <property type="entry name" value="EamA"/>
    <property type="match status" value="2"/>
</dbReference>